<evidence type="ECO:0000256" key="3">
    <source>
        <dbReference type="ARBA" id="ARBA00023027"/>
    </source>
</evidence>
<dbReference type="AlphaFoldDB" id="A0A6N9YGU4"/>
<dbReference type="GO" id="GO:0016491">
    <property type="term" value="F:oxidoreductase activity"/>
    <property type="evidence" value="ECO:0007669"/>
    <property type="project" value="UniProtKB-KW"/>
</dbReference>
<dbReference type="PANTHER" id="PTHR43580:SF2">
    <property type="entry name" value="CYTOKINE-LIKE NUCLEAR FACTOR N-PAC"/>
    <property type="match status" value="1"/>
</dbReference>
<dbReference type="InterPro" id="IPR029154">
    <property type="entry name" value="HIBADH-like_NADP-bd"/>
</dbReference>
<keyword evidence="2" id="KW-0560">Oxidoreductase</keyword>
<evidence type="ECO:0000313" key="7">
    <source>
        <dbReference type="EMBL" id="NED94150.1"/>
    </source>
</evidence>
<dbReference type="Proteomes" id="UP000469185">
    <property type="component" value="Unassembled WGS sequence"/>
</dbReference>
<dbReference type="Gene3D" id="3.40.50.720">
    <property type="entry name" value="NAD(P)-binding Rossmann-like Domain"/>
    <property type="match status" value="1"/>
</dbReference>
<protein>
    <submittedName>
        <fullName evidence="7">NAD(P)-dependent oxidoreductase</fullName>
    </submittedName>
</protein>
<accession>A0A6N9YGU4</accession>
<gene>
    <name evidence="7" type="ORF">G1H11_02370</name>
</gene>
<dbReference type="InterPro" id="IPR051265">
    <property type="entry name" value="HIBADH-related_NP60_sf"/>
</dbReference>
<evidence type="ECO:0000256" key="1">
    <source>
        <dbReference type="ARBA" id="ARBA00009080"/>
    </source>
</evidence>
<dbReference type="InterPro" id="IPR013328">
    <property type="entry name" value="6PGD_dom2"/>
</dbReference>
<evidence type="ECO:0000259" key="5">
    <source>
        <dbReference type="Pfam" id="PF03446"/>
    </source>
</evidence>
<dbReference type="InterPro" id="IPR036291">
    <property type="entry name" value="NAD(P)-bd_dom_sf"/>
</dbReference>
<feature type="domain" description="3-hydroxyisobutyrate dehydrogenase-like NAD-binding" evidence="6">
    <location>
        <begin position="156"/>
        <end position="277"/>
    </location>
</feature>
<evidence type="ECO:0000313" key="8">
    <source>
        <dbReference type="Proteomes" id="UP000469185"/>
    </source>
</evidence>
<dbReference type="GO" id="GO:0050661">
    <property type="term" value="F:NADP binding"/>
    <property type="evidence" value="ECO:0007669"/>
    <property type="project" value="InterPro"/>
</dbReference>
<dbReference type="Pfam" id="PF14833">
    <property type="entry name" value="NAD_binding_11"/>
    <property type="match status" value="1"/>
</dbReference>
<dbReference type="Gene3D" id="1.10.1040.10">
    <property type="entry name" value="N-(1-d-carboxylethyl)-l-norvaline Dehydrogenase, domain 2"/>
    <property type="match status" value="1"/>
</dbReference>
<evidence type="ECO:0000256" key="2">
    <source>
        <dbReference type="ARBA" id="ARBA00023002"/>
    </source>
</evidence>
<feature type="domain" description="6-phosphogluconate dehydrogenase NADP-binding" evidence="5">
    <location>
        <begin position="1"/>
        <end position="153"/>
    </location>
</feature>
<organism evidence="7 8">
    <name type="scientific">Phytoactinopolyspora alkaliphila</name>
    <dbReference type="NCBI Taxonomy" id="1783498"/>
    <lineage>
        <taxon>Bacteria</taxon>
        <taxon>Bacillati</taxon>
        <taxon>Actinomycetota</taxon>
        <taxon>Actinomycetes</taxon>
        <taxon>Jiangellales</taxon>
        <taxon>Jiangellaceae</taxon>
        <taxon>Phytoactinopolyspora</taxon>
    </lineage>
</organism>
<evidence type="ECO:0000259" key="6">
    <source>
        <dbReference type="Pfam" id="PF14833"/>
    </source>
</evidence>
<dbReference type="SUPFAM" id="SSF51735">
    <property type="entry name" value="NAD(P)-binding Rossmann-fold domains"/>
    <property type="match status" value="1"/>
</dbReference>
<dbReference type="PANTHER" id="PTHR43580">
    <property type="entry name" value="OXIDOREDUCTASE GLYR1-RELATED"/>
    <property type="match status" value="1"/>
</dbReference>
<comment type="caution">
    <text evidence="7">The sequence shown here is derived from an EMBL/GenBank/DDBJ whole genome shotgun (WGS) entry which is preliminary data.</text>
</comment>
<reference evidence="7 8" key="1">
    <citation type="submission" date="2020-02" db="EMBL/GenBank/DDBJ databases">
        <authorList>
            <person name="Li X.-J."/>
            <person name="Feng X.-M."/>
        </authorList>
    </citation>
    <scope>NUCLEOTIDE SEQUENCE [LARGE SCALE GENOMIC DNA]</scope>
    <source>
        <strain evidence="7 8">CGMCC 4.7225</strain>
    </source>
</reference>
<feature type="active site" evidence="4">
    <location>
        <position position="162"/>
    </location>
</feature>
<dbReference type="SUPFAM" id="SSF48179">
    <property type="entry name" value="6-phosphogluconate dehydrogenase C-terminal domain-like"/>
    <property type="match status" value="1"/>
</dbReference>
<keyword evidence="8" id="KW-1185">Reference proteome</keyword>
<dbReference type="GO" id="GO:0051287">
    <property type="term" value="F:NAD binding"/>
    <property type="evidence" value="ECO:0007669"/>
    <property type="project" value="InterPro"/>
</dbReference>
<dbReference type="EMBL" id="JAAGOB010000001">
    <property type="protein sequence ID" value="NED94150.1"/>
    <property type="molecule type" value="Genomic_DNA"/>
</dbReference>
<dbReference type="InterPro" id="IPR015815">
    <property type="entry name" value="HIBADH-related"/>
</dbReference>
<dbReference type="InterPro" id="IPR006115">
    <property type="entry name" value="6PGDH_NADP-bd"/>
</dbReference>
<keyword evidence="3" id="KW-0520">NAD</keyword>
<sequence>MGAAMAVRLSEQGRDVVALYNRTASKAEAVAARVRAPVAGTAREAAEPADVVLVSLGDDDAVLSTYRGADGLTAGLQPDAVVVETSTVDPRIVEEMAQAVAECDAGLIDAPVSGSVPLVQKGELTFMAGGDPRQLELVRPVLDALARQVFHVGGSGAGAAMKLAVNAVVLSLNQVLSEALVLAEAAGIDRSAAYDVLAASAVGAPFVHYKRDAFEHPDDAPVAFSLGLVLKDLSLITGFAERLGVPMEQSVQNRLVAQAAVDAGLGDRDMSAIARYLADRRHTTGSS</sequence>
<name>A0A6N9YGU4_9ACTN</name>
<comment type="similarity">
    <text evidence="1">Belongs to the HIBADH-related family.</text>
</comment>
<proteinExistence type="inferred from homology"/>
<dbReference type="Pfam" id="PF03446">
    <property type="entry name" value="NAD_binding_2"/>
    <property type="match status" value="1"/>
</dbReference>
<dbReference type="PIRSF" id="PIRSF000103">
    <property type="entry name" value="HIBADH"/>
    <property type="match status" value="1"/>
</dbReference>
<dbReference type="InterPro" id="IPR008927">
    <property type="entry name" value="6-PGluconate_DH-like_C_sf"/>
</dbReference>
<evidence type="ECO:0000256" key="4">
    <source>
        <dbReference type="PIRSR" id="PIRSR000103-1"/>
    </source>
</evidence>